<evidence type="ECO:0000259" key="4">
    <source>
        <dbReference type="Pfam" id="PF15420"/>
    </source>
</evidence>
<protein>
    <submittedName>
        <fullName evidence="5">Alpha/beta-hydrolase family protein</fullName>
    </submittedName>
</protein>
<feature type="transmembrane region" description="Helical" evidence="2">
    <location>
        <begin position="37"/>
        <end position="57"/>
    </location>
</feature>
<proteinExistence type="predicted"/>
<dbReference type="EMBL" id="BAAALT010000121">
    <property type="protein sequence ID" value="GAA1812979.1"/>
    <property type="molecule type" value="Genomic_DNA"/>
</dbReference>
<feature type="region of interest" description="Disordered" evidence="1">
    <location>
        <begin position="196"/>
        <end position="218"/>
    </location>
</feature>
<keyword evidence="2" id="KW-0472">Membrane</keyword>
<comment type="caution">
    <text evidence="5">The sequence shown here is derived from an EMBL/GenBank/DDBJ whole genome shotgun (WGS) entry which is preliminary data.</text>
</comment>
<dbReference type="Pfam" id="PF15420">
    <property type="entry name" value="Abhydrolase_9_N"/>
    <property type="match status" value="1"/>
</dbReference>
<keyword evidence="6" id="KW-1185">Reference proteome</keyword>
<dbReference type="InterPro" id="IPR012037">
    <property type="entry name" value="Alpha/beta-hydrolase_fam"/>
</dbReference>
<feature type="transmembrane region" description="Helical" evidence="2">
    <location>
        <begin position="77"/>
        <end position="95"/>
    </location>
</feature>
<accession>A0ABN2M7J1</accession>
<feature type="domain" description="Alpha/beta-hydrolase N-terminal" evidence="4">
    <location>
        <begin position="26"/>
        <end position="234"/>
    </location>
</feature>
<dbReference type="Pfam" id="PF10081">
    <property type="entry name" value="Abhydrolase_9"/>
    <property type="match status" value="1"/>
</dbReference>
<feature type="transmembrane region" description="Helical" evidence="2">
    <location>
        <begin position="12"/>
        <end position="31"/>
    </location>
</feature>
<evidence type="ECO:0000256" key="1">
    <source>
        <dbReference type="SAM" id="MobiDB-lite"/>
    </source>
</evidence>
<dbReference type="RefSeq" id="WP_344133622.1">
    <property type="nucleotide sequence ID" value="NZ_BAAALT010000121.1"/>
</dbReference>
<sequence>MHRVARWFRYDFVGSVFAVAFLCMSLTPSLLPRHWLLQALIGGISAAIGYGVGLFLLWLARAVVMRHRRRWVIGRRAWYWFGGVAGVLVIVMLIFAERWQTDIHHLMGVDAPPGYSYIALFIVAALAFAGLVGIGRLIRLSARKLGGFAGRWIPGWAARLTAVVVVTLLTIGIVNGVLIQGFFTVTDNMFATVNSETDPGVEAPTDPNRSGGPGSLTPWDSLGNQGRTFAAGGPTVADLTAFGVAQPVDPIRVYAGLDSAETTEERAALVVKELRRTGAFSRKLLCVITTTGTGWVDAAAIEPLEYMYGGDTALAGMQYSYLPSWISFLVDKERARDAGRELFNQVYDAWSELPENNRPKLVAFGESLGSFGAESAFSGAADMSGRTDGMLLVGPPNRNRLWREFVADREPGTPEILPVYDNGRIVRFAQLPPDLDQPAGEWKSGRVAYLQHPSDPIVWWTPRLLLHRPDWLEEPRGPDVLPAMRWFPFVTFWQVTADMAFSTGVPDGHGHNYGAEGVAAWAAVVPPSGWTAAQTEKLTSVISEKH</sequence>
<keyword evidence="2" id="KW-1133">Transmembrane helix</keyword>
<organism evidence="5 6">
    <name type="scientific">Luedemannella flava</name>
    <dbReference type="NCBI Taxonomy" id="349316"/>
    <lineage>
        <taxon>Bacteria</taxon>
        <taxon>Bacillati</taxon>
        <taxon>Actinomycetota</taxon>
        <taxon>Actinomycetes</taxon>
        <taxon>Micromonosporales</taxon>
        <taxon>Micromonosporaceae</taxon>
        <taxon>Luedemannella</taxon>
    </lineage>
</organism>
<reference evidence="5 6" key="1">
    <citation type="journal article" date="2019" name="Int. J. Syst. Evol. Microbiol.">
        <title>The Global Catalogue of Microorganisms (GCM) 10K type strain sequencing project: providing services to taxonomists for standard genome sequencing and annotation.</title>
        <authorList>
            <consortium name="The Broad Institute Genomics Platform"/>
            <consortium name="The Broad Institute Genome Sequencing Center for Infectious Disease"/>
            <person name="Wu L."/>
            <person name="Ma J."/>
        </authorList>
    </citation>
    <scope>NUCLEOTIDE SEQUENCE [LARGE SCALE GENOMIC DNA]</scope>
    <source>
        <strain evidence="5 6">JCM 13250</strain>
    </source>
</reference>
<keyword evidence="2" id="KW-0812">Transmembrane</keyword>
<evidence type="ECO:0000313" key="6">
    <source>
        <dbReference type="Proteomes" id="UP001500218"/>
    </source>
</evidence>
<feature type="domain" description="Alpha/beta-hydrolase catalytic" evidence="3">
    <location>
        <begin position="251"/>
        <end position="538"/>
    </location>
</feature>
<feature type="transmembrane region" description="Helical" evidence="2">
    <location>
        <begin position="115"/>
        <end position="135"/>
    </location>
</feature>
<dbReference type="Proteomes" id="UP001500218">
    <property type="component" value="Unassembled WGS sequence"/>
</dbReference>
<dbReference type="InterPro" id="IPR027787">
    <property type="entry name" value="Alpha/beta-hydrolase_catalytic"/>
</dbReference>
<evidence type="ECO:0000256" key="2">
    <source>
        <dbReference type="SAM" id="Phobius"/>
    </source>
</evidence>
<name>A0ABN2M7J1_9ACTN</name>
<gene>
    <name evidence="5" type="ORF">GCM10009682_37680</name>
</gene>
<evidence type="ECO:0000313" key="5">
    <source>
        <dbReference type="EMBL" id="GAA1812979.1"/>
    </source>
</evidence>
<dbReference type="PIRSF" id="PIRSF007542">
    <property type="entry name" value="UCP007542"/>
    <property type="match status" value="1"/>
</dbReference>
<feature type="transmembrane region" description="Helical" evidence="2">
    <location>
        <begin position="156"/>
        <end position="183"/>
    </location>
</feature>
<evidence type="ECO:0000259" key="3">
    <source>
        <dbReference type="Pfam" id="PF10081"/>
    </source>
</evidence>
<dbReference type="InterPro" id="IPR027788">
    <property type="entry name" value="Alpha/beta-hydrolase_N_dom"/>
</dbReference>